<evidence type="ECO:0000256" key="2">
    <source>
        <dbReference type="SAM" id="SignalP"/>
    </source>
</evidence>
<evidence type="ECO:0000313" key="3">
    <source>
        <dbReference type="EMBL" id="HCO25237.1"/>
    </source>
</evidence>
<evidence type="ECO:0000256" key="1">
    <source>
        <dbReference type="SAM" id="Phobius"/>
    </source>
</evidence>
<dbReference type="EMBL" id="DQAY01000120">
    <property type="protein sequence ID" value="HCO25237.1"/>
    <property type="molecule type" value="Genomic_DNA"/>
</dbReference>
<feature type="signal peptide" evidence="2">
    <location>
        <begin position="1"/>
        <end position="24"/>
    </location>
</feature>
<keyword evidence="2" id="KW-0732">Signal</keyword>
<sequence length="360" mass="40080">MLFRFLKGSFGVTLVAFFSGISGAVAEEALSPEEFLTVYRAAIDKQITQIVDFELDTIEKIPRRGNYRRTIFVCAPIDQATLYASRGDLLQSQDEVPSQDIFTRVHLCHNNEVTVLLRRASATGPFEIYYNDRANAESIPFALSDNVDALAYASFAWFGQRWLDYFELPDAITGIERSVQNGVNLVDVSFQISENALIAGMKPNFLEATVTLEPGRDWVFRGVRLPDGGVAASHDPSQRVFYSGTITDYQQRAGMWLPLGLKLSRTTRDKEGKIVDAAIQSAEVVAFRVGAISQKRFDLKTYGLGTISEYDADEDQIRSGISTVNFSLIMMGILLAATGLVVFILRRQKIKRASWRTDAG</sequence>
<keyword evidence="1" id="KW-0472">Membrane</keyword>
<name>A0A3D3RB34_9PLAN</name>
<gene>
    <name evidence="3" type="ORF">DIT97_20250</name>
</gene>
<dbReference type="Proteomes" id="UP000263642">
    <property type="component" value="Unassembled WGS sequence"/>
</dbReference>
<protein>
    <submittedName>
        <fullName evidence="3">Uncharacterized protein</fullName>
    </submittedName>
</protein>
<organism evidence="3 4">
    <name type="scientific">Gimesia maris</name>
    <dbReference type="NCBI Taxonomy" id="122"/>
    <lineage>
        <taxon>Bacteria</taxon>
        <taxon>Pseudomonadati</taxon>
        <taxon>Planctomycetota</taxon>
        <taxon>Planctomycetia</taxon>
        <taxon>Planctomycetales</taxon>
        <taxon>Planctomycetaceae</taxon>
        <taxon>Gimesia</taxon>
    </lineage>
</organism>
<accession>A0A3D3RB34</accession>
<keyword evidence="1" id="KW-0812">Transmembrane</keyword>
<keyword evidence="1" id="KW-1133">Transmembrane helix</keyword>
<evidence type="ECO:0000313" key="4">
    <source>
        <dbReference type="Proteomes" id="UP000263642"/>
    </source>
</evidence>
<feature type="chain" id="PRO_5017775652" evidence="2">
    <location>
        <begin position="25"/>
        <end position="360"/>
    </location>
</feature>
<comment type="caution">
    <text evidence="3">The sequence shown here is derived from an EMBL/GenBank/DDBJ whole genome shotgun (WGS) entry which is preliminary data.</text>
</comment>
<reference evidence="3 4" key="1">
    <citation type="journal article" date="2018" name="Nat. Biotechnol.">
        <title>A standardized bacterial taxonomy based on genome phylogeny substantially revises the tree of life.</title>
        <authorList>
            <person name="Parks D.H."/>
            <person name="Chuvochina M."/>
            <person name="Waite D.W."/>
            <person name="Rinke C."/>
            <person name="Skarshewski A."/>
            <person name="Chaumeil P.A."/>
            <person name="Hugenholtz P."/>
        </authorList>
    </citation>
    <scope>NUCLEOTIDE SEQUENCE [LARGE SCALE GENOMIC DNA]</scope>
    <source>
        <strain evidence="3">UBA9375</strain>
    </source>
</reference>
<proteinExistence type="predicted"/>
<feature type="transmembrane region" description="Helical" evidence="1">
    <location>
        <begin position="326"/>
        <end position="345"/>
    </location>
</feature>
<dbReference type="AlphaFoldDB" id="A0A3D3RB34"/>